<dbReference type="Proteomes" id="UP000095230">
    <property type="component" value="Unassembled WGS sequence"/>
</dbReference>
<protein>
    <submittedName>
        <fullName evidence="1">Uncharacterized protein</fullName>
    </submittedName>
</protein>
<gene>
    <name evidence="1" type="ORF">BEL05_00725</name>
</gene>
<dbReference type="EMBL" id="MCBT01000024">
    <property type="protein sequence ID" value="OEG74156.1"/>
    <property type="molecule type" value="Genomic_DNA"/>
</dbReference>
<name>A0A1E5IUI5_SHECO</name>
<sequence>MELKFEKVFNEIQELIEDYCTDEDKADDLFHRLTEHDFTANCHDEDLLELIKDDKEFSNEIRKLYRLSKGMAKNEK</sequence>
<dbReference type="STRING" id="23.BEL05_00725"/>
<reference evidence="1 2" key="1">
    <citation type="submission" date="2016-07" db="EMBL/GenBank/DDBJ databases">
        <title>Whole-genome of two Shewanella species isolated from a digestive organ of sea cucumber Apostichopus japonicus Selenka 1867.</title>
        <authorList>
            <person name="Hong H.-H."/>
            <person name="Choi H."/>
            <person name="Cheon S."/>
            <person name="Oh J.-S."/>
            <person name="Lee H.-G."/>
            <person name="Park C."/>
        </authorList>
    </citation>
    <scope>NUCLEOTIDE SEQUENCE [LARGE SCALE GENOMIC DNA]</scope>
    <source>
        <strain evidence="1 2">CSB03KR</strain>
    </source>
</reference>
<evidence type="ECO:0000313" key="2">
    <source>
        <dbReference type="Proteomes" id="UP000095230"/>
    </source>
</evidence>
<organism evidence="1 2">
    <name type="scientific">Shewanella colwelliana</name>
    <name type="common">Alteromonas colwelliana</name>
    <dbReference type="NCBI Taxonomy" id="23"/>
    <lineage>
        <taxon>Bacteria</taxon>
        <taxon>Pseudomonadati</taxon>
        <taxon>Pseudomonadota</taxon>
        <taxon>Gammaproteobacteria</taxon>
        <taxon>Alteromonadales</taxon>
        <taxon>Shewanellaceae</taxon>
        <taxon>Shewanella</taxon>
    </lineage>
</organism>
<accession>A0A1E5IUI5</accession>
<evidence type="ECO:0000313" key="1">
    <source>
        <dbReference type="EMBL" id="OEG74156.1"/>
    </source>
</evidence>
<dbReference type="AlphaFoldDB" id="A0A1E5IUI5"/>
<dbReference type="RefSeq" id="WP_069670956.1">
    <property type="nucleotide sequence ID" value="NZ_MCBT01000024.1"/>
</dbReference>
<proteinExistence type="predicted"/>
<comment type="caution">
    <text evidence="1">The sequence shown here is derived from an EMBL/GenBank/DDBJ whole genome shotgun (WGS) entry which is preliminary data.</text>
</comment>